<dbReference type="Pfam" id="PF02558">
    <property type="entry name" value="ApbA"/>
    <property type="match status" value="1"/>
</dbReference>
<evidence type="ECO:0000313" key="13">
    <source>
        <dbReference type="EMBL" id="MDZ5461487.1"/>
    </source>
</evidence>
<dbReference type="RefSeq" id="WP_322468638.1">
    <property type="nucleotide sequence ID" value="NZ_JAXOJX010000118.1"/>
</dbReference>
<dbReference type="EMBL" id="JAXOJX010000118">
    <property type="protein sequence ID" value="MDZ5461487.1"/>
    <property type="molecule type" value="Genomic_DNA"/>
</dbReference>
<evidence type="ECO:0000256" key="7">
    <source>
        <dbReference type="ARBA" id="ARBA00023002"/>
    </source>
</evidence>
<dbReference type="InterPro" id="IPR013328">
    <property type="entry name" value="6PGD_dom2"/>
</dbReference>
<feature type="domain" description="Ketopantoate reductase N-terminal" evidence="11">
    <location>
        <begin position="1"/>
        <end position="142"/>
    </location>
</feature>
<evidence type="ECO:0000256" key="4">
    <source>
        <dbReference type="ARBA" id="ARBA00019465"/>
    </source>
</evidence>
<dbReference type="SUPFAM" id="SSF51735">
    <property type="entry name" value="NAD(P)-binding Rossmann-fold domains"/>
    <property type="match status" value="1"/>
</dbReference>
<evidence type="ECO:0000259" key="11">
    <source>
        <dbReference type="Pfam" id="PF02558"/>
    </source>
</evidence>
<dbReference type="Pfam" id="PF08546">
    <property type="entry name" value="ApbA_C"/>
    <property type="match status" value="1"/>
</dbReference>
<dbReference type="InterPro" id="IPR013752">
    <property type="entry name" value="KPA_reductase"/>
</dbReference>
<gene>
    <name evidence="13" type="ORF">SM757_33410</name>
</gene>
<evidence type="ECO:0000256" key="8">
    <source>
        <dbReference type="ARBA" id="ARBA00032024"/>
    </source>
</evidence>
<dbReference type="SUPFAM" id="SSF48179">
    <property type="entry name" value="6-phosphogluconate dehydrogenase C-terminal domain-like"/>
    <property type="match status" value="1"/>
</dbReference>
<feature type="domain" description="Ketopantoate reductase C-terminal" evidence="12">
    <location>
        <begin position="166"/>
        <end position="289"/>
    </location>
</feature>
<dbReference type="PANTHER" id="PTHR43765:SF2">
    <property type="entry name" value="2-DEHYDROPANTOATE 2-REDUCTASE"/>
    <property type="match status" value="1"/>
</dbReference>
<dbReference type="InterPro" id="IPR050838">
    <property type="entry name" value="Ketopantoate_reductase"/>
</dbReference>
<proteinExistence type="inferred from homology"/>
<dbReference type="InterPro" id="IPR008927">
    <property type="entry name" value="6-PGluconate_DH-like_C_sf"/>
</dbReference>
<comment type="catalytic activity">
    <reaction evidence="9 10">
        <text>(R)-pantoate + NADP(+) = 2-dehydropantoate + NADPH + H(+)</text>
        <dbReference type="Rhea" id="RHEA:16233"/>
        <dbReference type="ChEBI" id="CHEBI:11561"/>
        <dbReference type="ChEBI" id="CHEBI:15378"/>
        <dbReference type="ChEBI" id="CHEBI:15980"/>
        <dbReference type="ChEBI" id="CHEBI:57783"/>
        <dbReference type="ChEBI" id="CHEBI:58349"/>
        <dbReference type="EC" id="1.1.1.169"/>
    </reaction>
</comment>
<keyword evidence="14" id="KW-1185">Reference proteome</keyword>
<evidence type="ECO:0000256" key="6">
    <source>
        <dbReference type="ARBA" id="ARBA00022857"/>
    </source>
</evidence>
<dbReference type="EC" id="1.1.1.169" evidence="3 10"/>
<dbReference type="InterPro" id="IPR036291">
    <property type="entry name" value="NAD(P)-bd_dom_sf"/>
</dbReference>
<evidence type="ECO:0000256" key="10">
    <source>
        <dbReference type="RuleBase" id="RU362068"/>
    </source>
</evidence>
<evidence type="ECO:0000313" key="14">
    <source>
        <dbReference type="Proteomes" id="UP001293718"/>
    </source>
</evidence>
<sequence length="297" mass="31109">MGAGAVGCFYGALLARAGHEVVLIGRPQHVQAVREQGLRLEMQGFDGHLRVEADTDAAAVRGASLVLFTVKSTDTETAAAQLAPHLSPDAVLLSMQNGVDNAERLRAALPAHEVAATVVYVATGMAGPGHVRHFGRNELVMERSRRSEAVAQLLREAGIPTEVSDDVRGALWAKLVINCAYNALSAITQMPYGRLAQGEGVPAALDDVVAECLAVAAADGVQVHGDLHAAVHRIASTMPGQVSSTAQDVARGKPSEIDHLNGYVLRRGAALGIPTPVNRLLHALVKLLEGRCAVTTA</sequence>
<evidence type="ECO:0000256" key="5">
    <source>
        <dbReference type="ARBA" id="ARBA00022655"/>
    </source>
</evidence>
<comment type="similarity">
    <text evidence="2 10">Belongs to the ketopantoate reductase family.</text>
</comment>
<evidence type="ECO:0000256" key="9">
    <source>
        <dbReference type="ARBA" id="ARBA00048793"/>
    </source>
</evidence>
<dbReference type="Gene3D" id="1.10.1040.10">
    <property type="entry name" value="N-(1-d-carboxylethyl)-l-norvaline Dehydrogenase, domain 2"/>
    <property type="match status" value="1"/>
</dbReference>
<dbReference type="InterPro" id="IPR013332">
    <property type="entry name" value="KPR_N"/>
</dbReference>
<protein>
    <recommendedName>
        <fullName evidence="4 10">2-dehydropantoate 2-reductase</fullName>
        <ecNumber evidence="3 10">1.1.1.169</ecNumber>
    </recommendedName>
    <alternativeName>
        <fullName evidence="8 10">Ketopantoate reductase</fullName>
    </alternativeName>
</protein>
<dbReference type="Proteomes" id="UP001293718">
    <property type="component" value="Unassembled WGS sequence"/>
</dbReference>
<keyword evidence="7 10" id="KW-0560">Oxidoreductase</keyword>
<keyword evidence="6 10" id="KW-0521">NADP</keyword>
<dbReference type="InterPro" id="IPR003710">
    <property type="entry name" value="ApbA"/>
</dbReference>
<dbReference type="NCBIfam" id="TIGR00745">
    <property type="entry name" value="apbA_panE"/>
    <property type="match status" value="1"/>
</dbReference>
<evidence type="ECO:0000259" key="12">
    <source>
        <dbReference type="Pfam" id="PF08546"/>
    </source>
</evidence>
<evidence type="ECO:0000256" key="3">
    <source>
        <dbReference type="ARBA" id="ARBA00013014"/>
    </source>
</evidence>
<dbReference type="GO" id="GO:0008677">
    <property type="term" value="F:2-dehydropantoate 2-reductase activity"/>
    <property type="evidence" value="ECO:0007669"/>
    <property type="project" value="UniProtKB-EC"/>
</dbReference>
<evidence type="ECO:0000256" key="1">
    <source>
        <dbReference type="ARBA" id="ARBA00004994"/>
    </source>
</evidence>
<name>A0ABU5IRF5_9BURK</name>
<comment type="function">
    <text evidence="10">Catalyzes the NADPH-dependent reduction of ketopantoate into pantoic acid.</text>
</comment>
<organism evidence="13 14">
    <name type="scientific">Azohydromonas lata</name>
    <dbReference type="NCBI Taxonomy" id="45677"/>
    <lineage>
        <taxon>Bacteria</taxon>
        <taxon>Pseudomonadati</taxon>
        <taxon>Pseudomonadota</taxon>
        <taxon>Betaproteobacteria</taxon>
        <taxon>Burkholderiales</taxon>
        <taxon>Sphaerotilaceae</taxon>
        <taxon>Azohydromonas</taxon>
    </lineage>
</organism>
<comment type="caution">
    <text evidence="13">The sequence shown here is derived from an EMBL/GenBank/DDBJ whole genome shotgun (WGS) entry which is preliminary data.</text>
</comment>
<dbReference type="Gene3D" id="3.40.50.720">
    <property type="entry name" value="NAD(P)-binding Rossmann-like Domain"/>
    <property type="match status" value="1"/>
</dbReference>
<keyword evidence="5 10" id="KW-0566">Pantothenate biosynthesis</keyword>
<accession>A0ABU5IRF5</accession>
<dbReference type="PANTHER" id="PTHR43765">
    <property type="entry name" value="2-DEHYDROPANTOATE 2-REDUCTASE-RELATED"/>
    <property type="match status" value="1"/>
</dbReference>
<comment type="pathway">
    <text evidence="1 10">Cofactor biosynthesis; (R)-pantothenate biosynthesis; (R)-pantoate from 3-methyl-2-oxobutanoate: step 2/2.</text>
</comment>
<reference evidence="13 14" key="1">
    <citation type="submission" date="2023-11" db="EMBL/GenBank/DDBJ databases">
        <title>Draft genome of Azohydromonas lata strain H1 (DSM1123), a polyhydroxyalkanoate producer.</title>
        <authorList>
            <person name="Traversa D."/>
            <person name="D'Addabbo P."/>
            <person name="Pazzani C."/>
            <person name="Manzari C."/>
            <person name="Chiara M."/>
            <person name="Scrascia M."/>
        </authorList>
    </citation>
    <scope>NUCLEOTIDE SEQUENCE [LARGE SCALE GENOMIC DNA]</scope>
    <source>
        <strain evidence="13 14">H1</strain>
    </source>
</reference>
<evidence type="ECO:0000256" key="2">
    <source>
        <dbReference type="ARBA" id="ARBA00007870"/>
    </source>
</evidence>